<sequence length="110" mass="13053">MAYYFDGIRPCGLQHKGPRALLALRDLYWMDTDFWGRTHRMVEYHGRLKRTRCPWCLDLLGLVEAALRSSFERGRDRHERDVLLKEYFQTVIAEALRDLVLMVSVICHLD</sequence>
<accession>A0A0K8SEW8</accession>
<proteinExistence type="predicted"/>
<dbReference type="EMBL" id="GBRD01013989">
    <property type="protein sequence ID" value="JAG51837.1"/>
    <property type="molecule type" value="Transcribed_RNA"/>
</dbReference>
<organism evidence="1">
    <name type="scientific">Lygus hesperus</name>
    <name type="common">Western plant bug</name>
    <dbReference type="NCBI Taxonomy" id="30085"/>
    <lineage>
        <taxon>Eukaryota</taxon>
        <taxon>Metazoa</taxon>
        <taxon>Ecdysozoa</taxon>
        <taxon>Arthropoda</taxon>
        <taxon>Hexapoda</taxon>
        <taxon>Insecta</taxon>
        <taxon>Pterygota</taxon>
        <taxon>Neoptera</taxon>
        <taxon>Paraneoptera</taxon>
        <taxon>Hemiptera</taxon>
        <taxon>Heteroptera</taxon>
        <taxon>Panheteroptera</taxon>
        <taxon>Cimicomorpha</taxon>
        <taxon>Miridae</taxon>
        <taxon>Mirini</taxon>
        <taxon>Lygus</taxon>
    </lineage>
</organism>
<evidence type="ECO:0000313" key="1">
    <source>
        <dbReference type="EMBL" id="JAG51837.1"/>
    </source>
</evidence>
<dbReference type="AlphaFoldDB" id="A0A0K8SEW8"/>
<name>A0A0K8SEW8_LYGHE</name>
<protein>
    <submittedName>
        <fullName evidence="1">Uncharacterized protein</fullName>
    </submittedName>
</protein>
<reference evidence="1" key="1">
    <citation type="submission" date="2014-09" db="EMBL/GenBank/DDBJ databases">
        <authorList>
            <person name="Magalhaes I.L.F."/>
            <person name="Oliveira U."/>
            <person name="Santos F.R."/>
            <person name="Vidigal T.H.D.A."/>
            <person name="Brescovit A.D."/>
            <person name="Santos A.J."/>
        </authorList>
    </citation>
    <scope>NUCLEOTIDE SEQUENCE</scope>
</reference>